<proteinExistence type="predicted"/>
<protein>
    <submittedName>
        <fullName evidence="1">Uncharacterized protein</fullName>
    </submittedName>
</protein>
<dbReference type="AlphaFoldDB" id="A0A0E1W091"/>
<dbReference type="Proteomes" id="UP000001812">
    <property type="component" value="Chromosome II"/>
</dbReference>
<evidence type="ECO:0000313" key="1">
    <source>
        <dbReference type="EMBL" id="EET03062.1"/>
    </source>
</evidence>
<gene>
    <name evidence="1" type="ORF">BURPS1710A_A1948</name>
</gene>
<organism evidence="1">
    <name type="scientific">Burkholderia pseudomallei 1710a</name>
    <dbReference type="NCBI Taxonomy" id="320371"/>
    <lineage>
        <taxon>Bacteria</taxon>
        <taxon>Pseudomonadati</taxon>
        <taxon>Pseudomonadota</taxon>
        <taxon>Betaproteobacteria</taxon>
        <taxon>Burkholderiales</taxon>
        <taxon>Burkholderiaceae</taxon>
        <taxon>Burkholderia</taxon>
        <taxon>pseudomallei group</taxon>
    </lineage>
</organism>
<dbReference type="HOGENOM" id="CLU_3286217_0_0_4"/>
<sequence>MLRDVAGCRVMRPDMTRCDLTWLRAALPGAATVPLRRRTT</sequence>
<dbReference type="EMBL" id="CM000833">
    <property type="protein sequence ID" value="EET03062.1"/>
    <property type="molecule type" value="Genomic_DNA"/>
</dbReference>
<name>A0A0E1W091_BURPE</name>
<reference evidence="1" key="1">
    <citation type="submission" date="2009-05" db="EMBL/GenBank/DDBJ databases">
        <authorList>
            <person name="Harkins D.M."/>
            <person name="DeShazer D."/>
            <person name="Woods D.E."/>
            <person name="Brinkac L.M."/>
            <person name="Brown K.A."/>
            <person name="Hung G.C."/>
            <person name="Tuanyok A."/>
            <person name="Zhang B."/>
            <person name="Nierman W.C."/>
        </authorList>
    </citation>
    <scope>NUCLEOTIDE SEQUENCE [LARGE SCALE GENOMIC DNA]</scope>
    <source>
        <strain evidence="1">1710a</strain>
    </source>
</reference>
<accession>A0A0E1W091</accession>